<reference evidence="1 2" key="1">
    <citation type="submission" date="2010-04" db="EMBL/GenBank/DDBJ databases">
        <title>The genome of Herbaspirillum seropedicae SmR1, an endophytic, nitrogen-fixing, plant-growth promoting beta-Proteobacteria.</title>
        <authorList>
            <person name="Pedrosa F.O."/>
            <person name="Monteiro R.A."/>
            <person name="Wassem R."/>
            <person name="Cruz L.M."/>
            <person name="Ayub R.A."/>
            <person name="Colauto N.B."/>
            <person name="Fernandez M.A."/>
            <person name="Fungaro M.H.P."/>
            <person name="Grisard E.C."/>
            <person name="Hungria M."/>
            <person name="Madeira H.M.F."/>
            <person name="Nodari R.O."/>
            <person name="Osaku C.A."/>
            <person name="Petzl-Erler M.L."/>
            <person name="Terenzi H."/>
            <person name="Vieira L.G.E."/>
            <person name="Almeida M.I.M."/>
            <person name="Alves L.R."/>
            <person name="Arantes O.M.N."/>
            <person name="Balsanelli E."/>
            <person name="Barcellos F.G."/>
            <person name="Baura V.A."/>
            <person name="Binde D.R."/>
            <person name="Campo R.J."/>
            <person name="Chubatsu L.S."/>
            <person name="Chueire L.M.O."/>
            <person name="Ciferri R.R."/>
            <person name="Correa L.C."/>
            <person name="da Conceicao Silva J.L."/>
            <person name="Dabul A.N.G."/>
            <person name="Dambros B.P."/>
            <person name="Faoro H."/>
            <person name="Favetti A."/>
            <person name="Friedermann G."/>
            <person name="Furlaneto M.C."/>
            <person name="Gasques L.S."/>
            <person name="Gimenes C.C.T."/>
            <person name="Gioppo N.M.R."/>
            <person name="Glienke-Blanco C."/>
            <person name="Godoy L.P."/>
            <person name="Guerra M.P."/>
            <person name="Karp S."/>
            <person name="Kava-Cordeiro V."/>
            <person name="Margarido V.P."/>
            <person name="Mathioni S.M."/>
            <person name="Menck-Soares M.A."/>
            <person name="Murace N.K."/>
            <person name="Nicolas M.F."/>
            <person name="Oliveira C.E.C."/>
            <person name="Pagnan N.A.B."/>
            <person name="Pamphile J.A."/>
            <person name="Patussi E.V."/>
            <person name="Pereira L.F.P."/>
            <person name="Pereira-Ferrari L."/>
            <person name="Pinto F.G.S."/>
            <person name="Precoma C."/>
            <person name="Prioli A.J."/>
            <person name="Prioli S.M.A.P."/>
            <person name="Raittz R.T."/>
            <person name="Ramos H.J.O."/>
            <person name="Ribeiro E.M.S.F."/>
            <person name="Rigo L.U."/>
            <person name="Rocha C.L.M.S.C."/>
            <person name="Rocha S.N."/>
            <person name="Santos K."/>
            <person name="Satori D."/>
            <person name="Silva A.G."/>
            <person name="Simao R.C.G."/>
            <person name="Soares M.A.M."/>
            <person name="Souza E.M."/>
            <person name="Steffens M.B.R."/>
            <person name="Steindel M."/>
            <person name="Tadra-Sfeir M.Z."/>
            <person name="Takahashi E.K."/>
            <person name="Torres R.A."/>
            <person name="Valle J.S."/>
            <person name="Vernal J.I."/>
            <person name="Vilas-Boas L.A."/>
            <person name="Watanabe M.A.E."/>
            <person name="Weiss V.A."/>
            <person name="Yates M.A."/>
            <person name="Souza E.M."/>
        </authorList>
    </citation>
    <scope>NUCLEOTIDE SEQUENCE [LARGE SCALE GENOMIC DNA]</scope>
    <source>
        <strain evidence="1 2">SmR1</strain>
    </source>
</reference>
<gene>
    <name evidence="1" type="ordered locus">Hsero_2172</name>
</gene>
<dbReference type="AlphaFoldDB" id="D8IU09"/>
<protein>
    <submittedName>
        <fullName evidence="1">Uncharacterized protein</fullName>
    </submittedName>
</protein>
<evidence type="ECO:0000313" key="2">
    <source>
        <dbReference type="Proteomes" id="UP000000329"/>
    </source>
</evidence>
<dbReference type="KEGG" id="hse:Hsero_2172"/>
<sequence length="97" mass="10465">MDVNVIVADCPALWAVRAQKTWAARLSRVRRMRKSALALASRCTISQVLALSEEPCRWAVLRYNRALPAGAGNRSAETCSSITSSLTAHIGPNVAVT</sequence>
<accession>D8IU09</accession>
<keyword evidence="2" id="KW-1185">Reference proteome</keyword>
<dbReference type="STRING" id="757424.Hsero_2172"/>
<dbReference type="Proteomes" id="UP000000329">
    <property type="component" value="Chromosome"/>
</dbReference>
<name>D8IU09_HERSS</name>
<organism evidence="1 2">
    <name type="scientific">Herbaspirillum seropedicae (strain SmR1)</name>
    <dbReference type="NCBI Taxonomy" id="757424"/>
    <lineage>
        <taxon>Bacteria</taxon>
        <taxon>Pseudomonadati</taxon>
        <taxon>Pseudomonadota</taxon>
        <taxon>Betaproteobacteria</taxon>
        <taxon>Burkholderiales</taxon>
        <taxon>Oxalobacteraceae</taxon>
        <taxon>Herbaspirillum</taxon>
    </lineage>
</organism>
<dbReference type="EMBL" id="CP002039">
    <property type="protein sequence ID" value="ADJ63671.1"/>
    <property type="molecule type" value="Genomic_DNA"/>
</dbReference>
<dbReference type="HOGENOM" id="CLU_2342913_0_0_4"/>
<evidence type="ECO:0000313" key="1">
    <source>
        <dbReference type="EMBL" id="ADJ63671.1"/>
    </source>
</evidence>
<proteinExistence type="predicted"/>